<comment type="subcellular location">
    <subcellularLocation>
        <location evidence="1">Nucleus</location>
    </subcellularLocation>
</comment>
<evidence type="ECO:0000256" key="3">
    <source>
        <dbReference type="ARBA" id="ARBA00016020"/>
    </source>
</evidence>
<sequence>MEYSSDVIERNLHQFYQGGQNQQQTNHFLTQAQISPQAWFFAWDLLDASKSHVIQFFGASTLHVKISKFFHELPTNQYEPLRNKLLEAILSYSGGPKIVLTQLCVALSAYIIHTVSDHWPTAIADVAATVQPSHLPSLPPQQVMLILLELLTVLPEEFQTAHLAHSQKGIIRNALQSSLHQVSELLLEVLSQPLTSSFVDLHQMGLKCYSSWSQLGPLLLEYESLFRLSLSAVYNEELCQTALEALSNVVTHPEAYRYPNLILKLLNSVIQLEDLLNKSLEEKDMDVSCSIYGLFISFGEHHTKLLLDTLIEKPEFRNTIMKLIELIKQASATPGHYPVDELCSEQTFGFWYTLQDDIVASEPPQFEALLVTFNPVFHSLVDTYLLKVQYPPDDLYSHWLDDEKESFRCYRQDIGDSFMYCYNILREAMLANLLGHLELALDKASKDVTQWQHLEASLFAFQSVAESVAFEEQHYLPKFFNFLPKVPFDHIRIFSAVMDAVGAYAEWINVHPQVLGDVVPLLLLGLQNPKVAPASTMALKDITRDCQACLKPFSEQILKYSQEALSANKLKSREQVRLMNTIGQVLSMMPINFILSYLDPVLTPMLQQLEHALTQQPTAVTKFIIIHNLNMLSMLFASLDTRLRGLEGENSAEKQKQVSSTLGETHPVLLVTQKIMPVFNTVATVVAQDEQVAEALCDALKRAVLTLLEESSPIVEDILQLILRLYQTHPYTAALDVTKQILLLFSQDQNLKQPLSLFLVQICNHTLALCQADLREHTSLLEIFYQTLSQLIKKALSFFEVEGLDLSALFQCSVAAIGLPEKPTVKSSSSFLAEFINCSREVPALLNVVNNNGESLVVQVLRIIGGESPRHVVEYMSDILMALNKKYFDNLCRWMSTYLHQQGFPSHRVSTEQKENFVRLILKERSNKRKLKETVNEFTLLCRGLIGTEYAAQVPVFS</sequence>
<evidence type="ECO:0000313" key="9">
    <source>
        <dbReference type="Proteomes" id="UP000694941"/>
    </source>
</evidence>
<evidence type="ECO:0000256" key="7">
    <source>
        <dbReference type="ARBA" id="ARBA00023242"/>
    </source>
</evidence>
<reference evidence="10" key="1">
    <citation type="submission" date="2025-08" db="UniProtKB">
        <authorList>
            <consortium name="RefSeq"/>
        </authorList>
    </citation>
    <scope>IDENTIFICATION</scope>
    <source>
        <tissue evidence="10">Muscle</tissue>
    </source>
</reference>
<dbReference type="Pfam" id="PF18773">
    <property type="entry name" value="Importin_rep"/>
    <property type="match status" value="1"/>
</dbReference>
<dbReference type="Proteomes" id="UP000694941">
    <property type="component" value="Unplaced"/>
</dbReference>
<dbReference type="Gene3D" id="1.25.10.10">
    <property type="entry name" value="Leucine-rich Repeat Variant"/>
    <property type="match status" value="1"/>
</dbReference>
<dbReference type="Pfam" id="PF18806">
    <property type="entry name" value="Importin_rep_3"/>
    <property type="match status" value="1"/>
</dbReference>
<evidence type="ECO:0000256" key="5">
    <source>
        <dbReference type="ARBA" id="ARBA00022737"/>
    </source>
</evidence>
<keyword evidence="9" id="KW-1185">Reference proteome</keyword>
<dbReference type="PANTHER" id="PTHR12363:SF33">
    <property type="entry name" value="IMPORTIN-13"/>
    <property type="match status" value="1"/>
</dbReference>
<keyword evidence="7" id="KW-0539">Nucleus</keyword>
<evidence type="ECO:0000256" key="4">
    <source>
        <dbReference type="ARBA" id="ARBA00022448"/>
    </source>
</evidence>
<dbReference type="Pfam" id="PF24139">
    <property type="entry name" value="TPR_TNPO3_IPO13_4th"/>
    <property type="match status" value="1"/>
</dbReference>
<dbReference type="InterPro" id="IPR057942">
    <property type="entry name" value="TPR_TNPO3_IPO13_3rd"/>
</dbReference>
<feature type="domain" description="Exportin-1/Importin-beta-like" evidence="8">
    <location>
        <begin position="96"/>
        <end position="246"/>
    </location>
</feature>
<organism evidence="9 10">
    <name type="scientific">Limulus polyphemus</name>
    <name type="common">Atlantic horseshoe crab</name>
    <dbReference type="NCBI Taxonomy" id="6850"/>
    <lineage>
        <taxon>Eukaryota</taxon>
        <taxon>Metazoa</taxon>
        <taxon>Ecdysozoa</taxon>
        <taxon>Arthropoda</taxon>
        <taxon>Chelicerata</taxon>
        <taxon>Merostomata</taxon>
        <taxon>Xiphosura</taxon>
        <taxon>Limulidae</taxon>
        <taxon>Limulus</taxon>
    </lineage>
</organism>
<dbReference type="InterPro" id="IPR016024">
    <property type="entry name" value="ARM-type_fold"/>
</dbReference>
<dbReference type="GeneID" id="106461320"/>
<keyword evidence="4" id="KW-0813">Transport</keyword>
<keyword evidence="6" id="KW-0653">Protein transport</keyword>
<evidence type="ECO:0000313" key="10">
    <source>
        <dbReference type="RefSeq" id="XP_013776592.1"/>
    </source>
</evidence>
<protein>
    <recommendedName>
        <fullName evidence="3">Importin-13</fullName>
    </recommendedName>
</protein>
<dbReference type="InterPro" id="IPR011989">
    <property type="entry name" value="ARM-like"/>
</dbReference>
<evidence type="ECO:0000256" key="1">
    <source>
        <dbReference type="ARBA" id="ARBA00004123"/>
    </source>
</evidence>
<evidence type="ECO:0000256" key="2">
    <source>
        <dbReference type="ARBA" id="ARBA00007991"/>
    </source>
</evidence>
<keyword evidence="5" id="KW-0677">Repeat</keyword>
<dbReference type="Pfam" id="PF08389">
    <property type="entry name" value="Xpo1"/>
    <property type="match status" value="1"/>
</dbReference>
<dbReference type="SUPFAM" id="SSF48371">
    <property type="entry name" value="ARM repeat"/>
    <property type="match status" value="1"/>
</dbReference>
<evidence type="ECO:0000259" key="8">
    <source>
        <dbReference type="Pfam" id="PF08389"/>
    </source>
</evidence>
<dbReference type="InterPro" id="IPR040709">
    <property type="entry name" value="Importin_rep_1"/>
</dbReference>
<evidence type="ECO:0000256" key="6">
    <source>
        <dbReference type="ARBA" id="ARBA00022927"/>
    </source>
</evidence>
<dbReference type="InterPro" id="IPR058537">
    <property type="entry name" value="TPR_TNPO3_IPO13_4th"/>
</dbReference>
<proteinExistence type="inferred from homology"/>
<dbReference type="RefSeq" id="XP_013776592.1">
    <property type="nucleotide sequence ID" value="XM_013921138.2"/>
</dbReference>
<gene>
    <name evidence="10" type="primary">LOC106461320</name>
</gene>
<dbReference type="InterPro" id="IPR051345">
    <property type="entry name" value="Importin_beta-like_NTR"/>
</dbReference>
<name>A0ABM1B7W1_LIMPO</name>
<dbReference type="InterPro" id="IPR040520">
    <property type="entry name" value="Importin_rep_3"/>
</dbReference>
<dbReference type="PANTHER" id="PTHR12363">
    <property type="entry name" value="TRANSPORTIN 3 AND IMPORTIN 13"/>
    <property type="match status" value="1"/>
</dbReference>
<dbReference type="InterPro" id="IPR013598">
    <property type="entry name" value="Exportin-1/Importin-b-like"/>
</dbReference>
<comment type="similarity">
    <text evidence="2">Belongs to the importin beta family.</text>
</comment>
<accession>A0ABM1B7W1</accession>
<dbReference type="Pfam" id="PF24140">
    <property type="entry name" value="TPR_TNPO3_IPO13_3rd"/>
    <property type="match status" value="1"/>
</dbReference>